<sequence>MANRFASSTPLSARASITSFALAILTAAGAMAQSSQVGVPPDSDLAIPSVMIDRLLDQKLESESQTPVGQSDDAEFCRRLWLDLAGVAPPVWELRSFLADESDDKRSRLIDRLLHSPRFADHMATRYTHSLLPGDIESVPQPDVEALQRWLRQAFLENKPYDHLVGAFLTAGGGTDTGPAIFYTSREADPIKVASATSRLFLGIGIDCAQCHDHPFADWNQNDFWSFAAFFSQLELGENAMPNNRVVEDRVGKELTLMDTDQIIQPRYLGSDEPPEPDPENLRRRQLTIWLASRSNPYFATAAVNRVWAHLFGRGLVNPIDEIDSIEHASHPQLLRYLSAYLIEERFDLRKVYRAIANTRAYQRTSRFDGLRPPQNSYAIMHPKTLSPEQYFDSLRQNIIRRLDPVLSETGMIDLQRQRFVQRMRDRGATPMDYPHGVVQALGMINGPEMMLATTDSSSGIIAAIEAPFLDDRQRIEALFLASLSRPPTEAESKRFLDYLTDDSINASKPQRWGDLIWVLANSAESFVCP</sequence>
<dbReference type="InterPro" id="IPR011444">
    <property type="entry name" value="DUF1549"/>
</dbReference>
<dbReference type="Pfam" id="PF07583">
    <property type="entry name" value="PSCyt2"/>
    <property type="match status" value="1"/>
</dbReference>
<name>A0ABT7PDJ5_9BACT</name>
<feature type="chain" id="PRO_5045722975" evidence="1">
    <location>
        <begin position="33"/>
        <end position="530"/>
    </location>
</feature>
<dbReference type="PANTHER" id="PTHR35889:SF3">
    <property type="entry name" value="F-BOX DOMAIN-CONTAINING PROTEIN"/>
    <property type="match status" value="1"/>
</dbReference>
<accession>A0ABT7PDJ5</accession>
<feature type="domain" description="DUF1553" evidence="3">
    <location>
        <begin position="283"/>
        <end position="395"/>
    </location>
</feature>
<feature type="signal peptide" evidence="1">
    <location>
        <begin position="1"/>
        <end position="32"/>
    </location>
</feature>
<keyword evidence="1" id="KW-0732">Signal</keyword>
<evidence type="ECO:0000259" key="2">
    <source>
        <dbReference type="Pfam" id="PF07583"/>
    </source>
</evidence>
<dbReference type="PANTHER" id="PTHR35889">
    <property type="entry name" value="CYCLOINULO-OLIGOSACCHARIDE FRUCTANOTRANSFERASE-RELATED"/>
    <property type="match status" value="1"/>
</dbReference>
<gene>
    <name evidence="4" type="ORF">QTN89_03120</name>
</gene>
<feature type="domain" description="DUF1549" evidence="2">
    <location>
        <begin position="52"/>
        <end position="234"/>
    </location>
</feature>
<evidence type="ECO:0000313" key="4">
    <source>
        <dbReference type="EMBL" id="MDM4014408.1"/>
    </source>
</evidence>
<organism evidence="4 5">
    <name type="scientific">Roseiconus lacunae</name>
    <dbReference type="NCBI Taxonomy" id="2605694"/>
    <lineage>
        <taxon>Bacteria</taxon>
        <taxon>Pseudomonadati</taxon>
        <taxon>Planctomycetota</taxon>
        <taxon>Planctomycetia</taxon>
        <taxon>Pirellulales</taxon>
        <taxon>Pirellulaceae</taxon>
        <taxon>Roseiconus</taxon>
    </lineage>
</organism>
<dbReference type="Proteomes" id="UP001239462">
    <property type="component" value="Unassembled WGS sequence"/>
</dbReference>
<comment type="caution">
    <text evidence="4">The sequence shown here is derived from an EMBL/GenBank/DDBJ whole genome shotgun (WGS) entry which is preliminary data.</text>
</comment>
<reference evidence="4 5" key="1">
    <citation type="submission" date="2023-06" db="EMBL/GenBank/DDBJ databases">
        <title>Roseiconus lacunae JC819 isolated from Gulf of Mannar region, Tamil Nadu.</title>
        <authorList>
            <person name="Pk S."/>
            <person name="Ch S."/>
            <person name="Ch V.R."/>
        </authorList>
    </citation>
    <scope>NUCLEOTIDE SEQUENCE [LARGE SCALE GENOMIC DNA]</scope>
    <source>
        <strain evidence="4 5">JC819</strain>
    </source>
</reference>
<dbReference type="EMBL" id="JASZZN010000002">
    <property type="protein sequence ID" value="MDM4014408.1"/>
    <property type="molecule type" value="Genomic_DNA"/>
</dbReference>
<dbReference type="InterPro" id="IPR022655">
    <property type="entry name" value="DUF1553"/>
</dbReference>
<evidence type="ECO:0000313" key="5">
    <source>
        <dbReference type="Proteomes" id="UP001239462"/>
    </source>
</evidence>
<dbReference type="Pfam" id="PF07587">
    <property type="entry name" value="PSD1"/>
    <property type="match status" value="1"/>
</dbReference>
<proteinExistence type="predicted"/>
<evidence type="ECO:0000259" key="3">
    <source>
        <dbReference type="Pfam" id="PF07587"/>
    </source>
</evidence>
<dbReference type="RefSeq" id="WP_289162180.1">
    <property type="nucleotide sequence ID" value="NZ_JASZZN010000002.1"/>
</dbReference>
<protein>
    <submittedName>
        <fullName evidence="4">DUF1549 domain-containing protein</fullName>
    </submittedName>
</protein>
<evidence type="ECO:0000256" key="1">
    <source>
        <dbReference type="SAM" id="SignalP"/>
    </source>
</evidence>
<keyword evidence="5" id="KW-1185">Reference proteome</keyword>